<dbReference type="GO" id="GO:0046872">
    <property type="term" value="F:metal ion binding"/>
    <property type="evidence" value="ECO:0007669"/>
    <property type="project" value="UniProtKB-KW"/>
</dbReference>
<dbReference type="PANTHER" id="PTHR45953">
    <property type="entry name" value="IDURONATE 2-SULFATASE"/>
    <property type="match status" value="1"/>
</dbReference>
<evidence type="ECO:0000256" key="3">
    <source>
        <dbReference type="ARBA" id="ARBA00022723"/>
    </source>
</evidence>
<evidence type="ECO:0000256" key="5">
    <source>
        <dbReference type="ARBA" id="ARBA00022801"/>
    </source>
</evidence>
<dbReference type="GO" id="GO:0004423">
    <property type="term" value="F:iduronate-2-sulfatase activity"/>
    <property type="evidence" value="ECO:0007669"/>
    <property type="project" value="InterPro"/>
</dbReference>
<evidence type="ECO:0000259" key="8">
    <source>
        <dbReference type="Pfam" id="PF00884"/>
    </source>
</evidence>
<protein>
    <submittedName>
        <fullName evidence="9">Choline-sulfatase</fullName>
        <ecNumber evidence="9">3.1.6.6</ecNumber>
    </submittedName>
</protein>
<dbReference type="SUPFAM" id="SSF53649">
    <property type="entry name" value="Alkaline phosphatase-like"/>
    <property type="match status" value="1"/>
</dbReference>
<comment type="similarity">
    <text evidence="2">Belongs to the sulfatase family.</text>
</comment>
<proteinExistence type="inferred from homology"/>
<feature type="region of interest" description="Disordered" evidence="7">
    <location>
        <begin position="216"/>
        <end position="237"/>
    </location>
</feature>
<dbReference type="InterPro" id="IPR000917">
    <property type="entry name" value="Sulfatase_N"/>
</dbReference>
<dbReference type="InterPro" id="IPR035874">
    <property type="entry name" value="IDS"/>
</dbReference>
<feature type="compositionally biased region" description="Basic and acidic residues" evidence="7">
    <location>
        <begin position="228"/>
        <end position="237"/>
    </location>
</feature>
<dbReference type="AlphaFoldDB" id="A0A5C6FSN3"/>
<evidence type="ECO:0000256" key="1">
    <source>
        <dbReference type="ARBA" id="ARBA00001913"/>
    </source>
</evidence>
<comment type="cofactor">
    <cofactor evidence="1">
        <name>Ca(2+)</name>
        <dbReference type="ChEBI" id="CHEBI:29108"/>
    </cofactor>
</comment>
<evidence type="ECO:0000313" key="9">
    <source>
        <dbReference type="EMBL" id="TWU66047.1"/>
    </source>
</evidence>
<keyword evidence="5 9" id="KW-0378">Hydrolase</keyword>
<comment type="caution">
    <text evidence="9">The sequence shown here is derived from an EMBL/GenBank/DDBJ whole genome shotgun (WGS) entry which is preliminary data.</text>
</comment>
<dbReference type="RefSeq" id="WP_146412573.1">
    <property type="nucleotide sequence ID" value="NZ_SJPZ01000001.1"/>
</dbReference>
<evidence type="ECO:0000256" key="6">
    <source>
        <dbReference type="ARBA" id="ARBA00022837"/>
    </source>
</evidence>
<dbReference type="GO" id="GO:0047753">
    <property type="term" value="F:choline-sulfatase activity"/>
    <property type="evidence" value="ECO:0007669"/>
    <property type="project" value="UniProtKB-EC"/>
</dbReference>
<evidence type="ECO:0000256" key="4">
    <source>
        <dbReference type="ARBA" id="ARBA00022729"/>
    </source>
</evidence>
<dbReference type="PANTHER" id="PTHR45953:SF1">
    <property type="entry name" value="IDURONATE 2-SULFATASE"/>
    <property type="match status" value="1"/>
</dbReference>
<dbReference type="GO" id="GO:0005737">
    <property type="term" value="C:cytoplasm"/>
    <property type="evidence" value="ECO:0007669"/>
    <property type="project" value="TreeGrafter"/>
</dbReference>
<dbReference type="CDD" id="cd16030">
    <property type="entry name" value="iduronate-2-sulfatase"/>
    <property type="match status" value="1"/>
</dbReference>
<keyword evidence="6" id="KW-0106">Calcium</keyword>
<reference evidence="9 10" key="1">
    <citation type="submission" date="2019-02" db="EMBL/GenBank/DDBJ databases">
        <title>Deep-cultivation of Planctomycetes and their phenomic and genomic characterization uncovers novel biology.</title>
        <authorList>
            <person name="Wiegand S."/>
            <person name="Jogler M."/>
            <person name="Boedeker C."/>
            <person name="Pinto D."/>
            <person name="Vollmers J."/>
            <person name="Rivas-Marin E."/>
            <person name="Kohn T."/>
            <person name="Peeters S.H."/>
            <person name="Heuer A."/>
            <person name="Rast P."/>
            <person name="Oberbeckmann S."/>
            <person name="Bunk B."/>
            <person name="Jeske O."/>
            <person name="Meyerdierks A."/>
            <person name="Storesund J.E."/>
            <person name="Kallscheuer N."/>
            <person name="Luecker S."/>
            <person name="Lage O.M."/>
            <person name="Pohl T."/>
            <person name="Merkel B.J."/>
            <person name="Hornburger P."/>
            <person name="Mueller R.-W."/>
            <person name="Bruemmer F."/>
            <person name="Labrenz M."/>
            <person name="Spormann A.M."/>
            <person name="Op Den Camp H."/>
            <person name="Overmann J."/>
            <person name="Amann R."/>
            <person name="Jetten M.S.M."/>
            <person name="Mascher T."/>
            <person name="Medema M.H."/>
            <person name="Devos D.P."/>
            <person name="Kaster A.-K."/>
            <person name="Ovreas L."/>
            <person name="Rohde M."/>
            <person name="Galperin M.Y."/>
            <person name="Jogler C."/>
        </authorList>
    </citation>
    <scope>NUCLEOTIDE SEQUENCE [LARGE SCALE GENOMIC DNA]</scope>
    <source>
        <strain evidence="9 10">V7</strain>
    </source>
</reference>
<keyword evidence="3" id="KW-0479">Metal-binding</keyword>
<dbReference type="InterPro" id="IPR024607">
    <property type="entry name" value="Sulfatase_CS"/>
</dbReference>
<name>A0A5C6FSN3_9PLAN</name>
<dbReference type="OrthoDB" id="248884at2"/>
<keyword evidence="4" id="KW-0732">Signal</keyword>
<evidence type="ECO:0000256" key="7">
    <source>
        <dbReference type="SAM" id="MobiDB-lite"/>
    </source>
</evidence>
<dbReference type="Gene3D" id="3.40.720.10">
    <property type="entry name" value="Alkaline Phosphatase, subunit A"/>
    <property type="match status" value="1"/>
</dbReference>
<sequence>MTLRDGFCRFVCCSLVLAFSGDGHSADHPSVPASTFDDVDRQPNEAVENNADGKKHNVLLIVCDDLNTHVSPAGYQPIQTPTLAAFADDAMTFERAYCQYPVCGPSRASLLSGLYPQSTGVLDNTADIRNERPGTTTLPQFLKQNGYWTASVGKVFHSPRHEHGATAWDEFVRFDNDELPVVRDARIRFEAEHGSVTDRTNRKAWKEIQRSVSAKLNAQTPPGYGRSGLDDHQHKDGKNVRQVQQWLANEANGDQPFFIACGIQKPHVPFLAPGKYFDRYPVAEITYVPDRPKLWDSIPGTAISKRYEAFGFELGVENDDLRRKYMQAYHACVSFIDSQLKLVFDSLKNSGHWDDTIVIFTSDHGYHLGDHFLWGKVTLFDIGTRVPFLIRVPGLTQRGTRSQAMVELIDIYPTIADLTQLSPPASLQGHSLQPLLNHPERKGKKEYAYTVVKRGPKLGYAIRNQHWRYARWPDGEELYDLQNDPLEKENLVGRRSFDKRIDQLRSVLDAKQRKASAQRMTTTSAAAE</sequence>
<dbReference type="Pfam" id="PF00884">
    <property type="entry name" value="Sulfatase"/>
    <property type="match status" value="1"/>
</dbReference>
<feature type="domain" description="Sulfatase N-terminal" evidence="8">
    <location>
        <begin position="57"/>
        <end position="420"/>
    </location>
</feature>
<dbReference type="EMBL" id="SJPZ01000001">
    <property type="protein sequence ID" value="TWU66047.1"/>
    <property type="molecule type" value="Genomic_DNA"/>
</dbReference>
<gene>
    <name evidence="9" type="primary">betC_13</name>
    <name evidence="9" type="ORF">V7x_16040</name>
</gene>
<evidence type="ECO:0000256" key="2">
    <source>
        <dbReference type="ARBA" id="ARBA00008779"/>
    </source>
</evidence>
<evidence type="ECO:0000313" key="10">
    <source>
        <dbReference type="Proteomes" id="UP000316476"/>
    </source>
</evidence>
<dbReference type="InterPro" id="IPR017850">
    <property type="entry name" value="Alkaline_phosphatase_core_sf"/>
</dbReference>
<organism evidence="9 10">
    <name type="scientific">Crateriforma conspicua</name>
    <dbReference type="NCBI Taxonomy" id="2527996"/>
    <lineage>
        <taxon>Bacteria</taxon>
        <taxon>Pseudomonadati</taxon>
        <taxon>Planctomycetota</taxon>
        <taxon>Planctomycetia</taxon>
        <taxon>Planctomycetales</taxon>
        <taxon>Planctomycetaceae</taxon>
        <taxon>Crateriforma</taxon>
    </lineage>
</organism>
<dbReference type="Proteomes" id="UP000316476">
    <property type="component" value="Unassembled WGS sequence"/>
</dbReference>
<dbReference type="PROSITE" id="PS00149">
    <property type="entry name" value="SULFATASE_2"/>
    <property type="match status" value="1"/>
</dbReference>
<accession>A0A5C6FSN3</accession>
<dbReference type="EC" id="3.1.6.6" evidence="9"/>